<dbReference type="GO" id="GO:0000719">
    <property type="term" value="P:photoreactive repair"/>
    <property type="evidence" value="ECO:0007669"/>
    <property type="project" value="TreeGrafter"/>
</dbReference>
<evidence type="ECO:0000256" key="5">
    <source>
        <dbReference type="ARBA" id="ARBA00022991"/>
    </source>
</evidence>
<evidence type="ECO:0000313" key="9">
    <source>
        <dbReference type="EMBL" id="PMJ70279.1"/>
    </source>
</evidence>
<sequence length="472" mass="53545">MKEIGFYLFTNDLRINDNTLLFQASQIVDELVCLVVEPTLSKFSAELAQEQQLGAHRNAFITQSIANLESDLMKLGQQLIVVRNNHLEPDTAAQTLSQIITEQHVTHFFANAHCGYDERQLIRAIQRQSPNLKMCLPNHSTLFDQDELPFELSKIPSSFTKFRKLIEHLNVNRSETVVSRLPSAPTSLISLISLMPLKPQISLISSPSAEREVTNDYSGGENAGLAHLDNYFSRDYALTYKQTRNAFDGIEKSTKFSPWLALGCVSPKTIYRYLKQFEAEHGSNDSTYWIYFELLWREYFYWKCLSLGSSLFGGTTNHELNSSYSSSSSSSSAASNMNFTKWKDGNTNFPIVDACMRQLNATGYMSNRGRQLVASCLIFELGVDWRHGAAYFESQLVDYDVASNWGNWAYIAGALNQPAHKDQVTNQSQSQPKSHRFDLMKQTEMYDPEHVFISKWSVTNQDSVSTLTQDTL</sequence>
<dbReference type="Proteomes" id="UP000235330">
    <property type="component" value="Unassembled WGS sequence"/>
</dbReference>
<organism evidence="9 10">
    <name type="scientific">Vibrio splendidus</name>
    <dbReference type="NCBI Taxonomy" id="29497"/>
    <lineage>
        <taxon>Bacteria</taxon>
        <taxon>Pseudomonadati</taxon>
        <taxon>Pseudomonadota</taxon>
        <taxon>Gammaproteobacteria</taxon>
        <taxon>Vibrionales</taxon>
        <taxon>Vibrionaceae</taxon>
        <taxon>Vibrio</taxon>
    </lineage>
</organism>
<dbReference type="Gene3D" id="3.40.50.620">
    <property type="entry name" value="HUPs"/>
    <property type="match status" value="1"/>
</dbReference>
<dbReference type="InterPro" id="IPR006050">
    <property type="entry name" value="DNA_photolyase_N"/>
</dbReference>
<keyword evidence="5 7" id="KW-0157">Chromophore</keyword>
<dbReference type="GO" id="GO:0003913">
    <property type="term" value="F:DNA photolyase activity"/>
    <property type="evidence" value="ECO:0007669"/>
    <property type="project" value="InterPro"/>
</dbReference>
<dbReference type="Gene3D" id="1.25.40.80">
    <property type="match status" value="1"/>
</dbReference>
<dbReference type="InterPro" id="IPR036134">
    <property type="entry name" value="Crypto/Photolyase_FAD-like_sf"/>
</dbReference>
<keyword evidence="4 6" id="KW-0274">FAD</keyword>
<dbReference type="SUPFAM" id="SSF52425">
    <property type="entry name" value="Cryptochrome/photolyase, N-terminal domain"/>
    <property type="match status" value="1"/>
</dbReference>
<name>A0A2N7FLV0_VIBSP</name>
<dbReference type="GO" id="GO:0003677">
    <property type="term" value="F:DNA binding"/>
    <property type="evidence" value="ECO:0007669"/>
    <property type="project" value="TreeGrafter"/>
</dbReference>
<evidence type="ECO:0000259" key="8">
    <source>
        <dbReference type="PROSITE" id="PS51645"/>
    </source>
</evidence>
<dbReference type="Pfam" id="PF03441">
    <property type="entry name" value="FAD_binding_7"/>
    <property type="match status" value="1"/>
</dbReference>
<comment type="caution">
    <text evidence="9">The sequence shown here is derived from an EMBL/GenBank/DDBJ whole genome shotgun (WGS) entry which is preliminary data.</text>
</comment>
<dbReference type="GO" id="GO:0071949">
    <property type="term" value="F:FAD binding"/>
    <property type="evidence" value="ECO:0007669"/>
    <property type="project" value="TreeGrafter"/>
</dbReference>
<dbReference type="RefSeq" id="WP_102515331.1">
    <property type="nucleotide sequence ID" value="NZ_CAWNSM010000006.1"/>
</dbReference>
<evidence type="ECO:0000256" key="7">
    <source>
        <dbReference type="RuleBase" id="RU367151"/>
    </source>
</evidence>
<dbReference type="InterPro" id="IPR002081">
    <property type="entry name" value="Cryptochrome/DNA_photolyase_1"/>
</dbReference>
<dbReference type="PROSITE" id="PS51645">
    <property type="entry name" value="PHR_CRY_ALPHA_BETA"/>
    <property type="match status" value="1"/>
</dbReference>
<feature type="binding site" evidence="6">
    <location>
        <begin position="253"/>
        <end position="257"/>
    </location>
    <ligand>
        <name>FAD</name>
        <dbReference type="ChEBI" id="CHEBI:57692"/>
    </ligand>
</feature>
<dbReference type="InterPro" id="IPR014729">
    <property type="entry name" value="Rossmann-like_a/b/a_fold"/>
</dbReference>
<comment type="cofactor">
    <cofactor evidence="6 7">
        <name>FAD</name>
        <dbReference type="ChEBI" id="CHEBI:57692"/>
    </cofactor>
    <text evidence="6 7">Binds 1 FAD per subunit.</text>
</comment>
<accession>A0A2N7FLV0</accession>
<feature type="binding site" evidence="6">
    <location>
        <begin position="293"/>
        <end position="301"/>
    </location>
    <ligand>
        <name>FAD</name>
        <dbReference type="ChEBI" id="CHEBI:57692"/>
    </ligand>
</feature>
<dbReference type="NCBIfam" id="TIGR02765">
    <property type="entry name" value="crypto_DASH"/>
    <property type="match status" value="1"/>
</dbReference>
<dbReference type="Gene3D" id="1.10.579.10">
    <property type="entry name" value="DNA Cyclobutane Dipyrimidine Photolyase, subunit A, domain 3"/>
    <property type="match status" value="1"/>
</dbReference>
<dbReference type="Pfam" id="PF00875">
    <property type="entry name" value="DNA_photolyase"/>
    <property type="match status" value="1"/>
</dbReference>
<dbReference type="PANTHER" id="PTHR11455">
    <property type="entry name" value="CRYPTOCHROME"/>
    <property type="match status" value="1"/>
</dbReference>
<proteinExistence type="inferred from homology"/>
<evidence type="ECO:0000313" key="10">
    <source>
        <dbReference type="Proteomes" id="UP000235330"/>
    </source>
</evidence>
<dbReference type="InterPro" id="IPR036155">
    <property type="entry name" value="Crypto/Photolyase_N_sf"/>
</dbReference>
<feature type="binding site" evidence="6">
    <location>
        <begin position="398"/>
        <end position="400"/>
    </location>
    <ligand>
        <name>FAD</name>
        <dbReference type="ChEBI" id="CHEBI:57692"/>
    </ligand>
</feature>
<comment type="similarity">
    <text evidence="1 7">Belongs to the DNA photolyase class-1 family.</text>
</comment>
<evidence type="ECO:0000256" key="6">
    <source>
        <dbReference type="PIRSR" id="PIRSR602081-1"/>
    </source>
</evidence>
<protein>
    <recommendedName>
        <fullName evidence="2 7">Cryptochrome DASH</fullName>
    </recommendedName>
</protein>
<comment type="cofactor">
    <cofactor evidence="7">
        <name>(6R)-5,10-methylene-5,6,7,8-tetrahydrofolate</name>
        <dbReference type="ChEBI" id="CHEBI:15636"/>
    </cofactor>
    <text evidence="7">Binds 1 5,10-methenyltetrahydrofolate (MTHF) per subunit.</text>
</comment>
<feature type="binding site" evidence="6">
    <location>
        <position position="240"/>
    </location>
    <ligand>
        <name>FAD</name>
        <dbReference type="ChEBI" id="CHEBI:57692"/>
    </ligand>
</feature>
<evidence type="ECO:0000256" key="3">
    <source>
        <dbReference type="ARBA" id="ARBA00022630"/>
    </source>
</evidence>
<dbReference type="SUPFAM" id="SSF48173">
    <property type="entry name" value="Cryptochrome/photolyase FAD-binding domain"/>
    <property type="match status" value="1"/>
</dbReference>
<dbReference type="InterPro" id="IPR005101">
    <property type="entry name" value="Cryptochr/Photolyase_FAD-bd"/>
</dbReference>
<comment type="function">
    <text evidence="7">May have a photoreceptor function.</text>
</comment>
<gene>
    <name evidence="9" type="ORF">BCU17_11085</name>
</gene>
<dbReference type="PRINTS" id="PR00147">
    <property type="entry name" value="DNAPHOTLYASE"/>
</dbReference>
<dbReference type="PANTHER" id="PTHR11455:SF22">
    <property type="entry name" value="CRYPTOCHROME DASH"/>
    <property type="match status" value="1"/>
</dbReference>
<reference evidence="10" key="1">
    <citation type="submission" date="2016-07" db="EMBL/GenBank/DDBJ databases">
        <title>Nontailed viruses are major unrecognized killers of bacteria in the ocean.</title>
        <authorList>
            <person name="Kauffman K."/>
            <person name="Hussain F."/>
            <person name="Yang J."/>
            <person name="Arevalo P."/>
            <person name="Brown J."/>
            <person name="Cutler M."/>
            <person name="Kelly L."/>
            <person name="Polz M.F."/>
        </authorList>
    </citation>
    <scope>NUCLEOTIDE SEQUENCE [LARGE SCALE GENOMIC DNA]</scope>
    <source>
        <strain evidence="10">10N.261.55.E11</strain>
    </source>
</reference>
<evidence type="ECO:0000256" key="2">
    <source>
        <dbReference type="ARBA" id="ARBA00017881"/>
    </source>
</evidence>
<dbReference type="EMBL" id="MCWU01000006">
    <property type="protein sequence ID" value="PMJ70279.1"/>
    <property type="molecule type" value="Genomic_DNA"/>
</dbReference>
<dbReference type="InterPro" id="IPR014133">
    <property type="entry name" value="Cry_DASH"/>
</dbReference>
<dbReference type="AlphaFoldDB" id="A0A2N7FLV0"/>
<evidence type="ECO:0000256" key="1">
    <source>
        <dbReference type="ARBA" id="ARBA00005862"/>
    </source>
</evidence>
<keyword evidence="3 6" id="KW-0285">Flavoprotein</keyword>
<evidence type="ECO:0000256" key="4">
    <source>
        <dbReference type="ARBA" id="ARBA00022827"/>
    </source>
</evidence>
<feature type="domain" description="Photolyase/cryptochrome alpha/beta" evidence="8">
    <location>
        <begin position="3"/>
        <end position="142"/>
    </location>
</feature>